<organism evidence="2 3">
    <name type="scientific">Massilia aerilata</name>
    <dbReference type="NCBI Taxonomy" id="453817"/>
    <lineage>
        <taxon>Bacteria</taxon>
        <taxon>Pseudomonadati</taxon>
        <taxon>Pseudomonadota</taxon>
        <taxon>Betaproteobacteria</taxon>
        <taxon>Burkholderiales</taxon>
        <taxon>Oxalobacteraceae</taxon>
        <taxon>Telluria group</taxon>
        <taxon>Massilia</taxon>
    </lineage>
</organism>
<evidence type="ECO:0000313" key="2">
    <source>
        <dbReference type="EMBL" id="MFC5550164.1"/>
    </source>
</evidence>
<dbReference type="InterPro" id="IPR031939">
    <property type="entry name" value="Adhesin_E-like"/>
</dbReference>
<dbReference type="RefSeq" id="WP_379772344.1">
    <property type="nucleotide sequence ID" value="NZ_JBHSMZ010000014.1"/>
</dbReference>
<comment type="caution">
    <text evidence="2">The sequence shown here is derived from an EMBL/GenBank/DDBJ whole genome shotgun (WGS) entry which is preliminary data.</text>
</comment>
<feature type="domain" description="Surface-adhesin protein E-like" evidence="1">
    <location>
        <begin position="52"/>
        <end position="174"/>
    </location>
</feature>
<dbReference type="Proteomes" id="UP001596086">
    <property type="component" value="Unassembled WGS sequence"/>
</dbReference>
<protein>
    <submittedName>
        <fullName evidence="2">Surface-adhesin E family protein</fullName>
    </submittedName>
</protein>
<accession>A0ABW0S0Z0</accession>
<dbReference type="EMBL" id="JBHSMZ010000014">
    <property type="protein sequence ID" value="MFC5550164.1"/>
    <property type="molecule type" value="Genomic_DNA"/>
</dbReference>
<reference evidence="3" key="1">
    <citation type="journal article" date="2019" name="Int. J. Syst. Evol. Microbiol.">
        <title>The Global Catalogue of Microorganisms (GCM) 10K type strain sequencing project: providing services to taxonomists for standard genome sequencing and annotation.</title>
        <authorList>
            <consortium name="The Broad Institute Genomics Platform"/>
            <consortium name="The Broad Institute Genome Sequencing Center for Infectious Disease"/>
            <person name="Wu L."/>
            <person name="Ma J."/>
        </authorList>
    </citation>
    <scope>NUCLEOTIDE SEQUENCE [LARGE SCALE GENOMIC DNA]</scope>
    <source>
        <strain evidence="3">CGMCC 4.5798</strain>
    </source>
</reference>
<keyword evidence="3" id="KW-1185">Reference proteome</keyword>
<evidence type="ECO:0000259" key="1">
    <source>
        <dbReference type="Pfam" id="PF16747"/>
    </source>
</evidence>
<name>A0ABW0S0Z0_9BURK</name>
<sequence length="174" mass="19517">MFFEDSGFVELLDTARLIMLWKQLTLQNKVVARLVLISSVGFSPSFSSAAEWTKVGEVDSQFGPSVVELDSSSIRNFTSTPEQEELEFQRFHSKVRSAWFRISFSPTEVEGQTISSGLIRLAVNCDINQTQTEQMIVYSGTRGTGKKLASTQTRSLWVDIVPDSLPDLARRELC</sequence>
<proteinExistence type="predicted"/>
<dbReference type="Pfam" id="PF16747">
    <property type="entry name" value="Adhesin_E"/>
    <property type="match status" value="1"/>
</dbReference>
<gene>
    <name evidence="2" type="ORF">ACFPO9_16745</name>
</gene>
<evidence type="ECO:0000313" key="3">
    <source>
        <dbReference type="Proteomes" id="UP001596086"/>
    </source>
</evidence>